<evidence type="ECO:0000256" key="1">
    <source>
        <dbReference type="ARBA" id="ARBA00001933"/>
    </source>
</evidence>
<evidence type="ECO:0000256" key="3">
    <source>
        <dbReference type="ARBA" id="ARBA00022898"/>
    </source>
</evidence>
<dbReference type="InterPro" id="IPR006233">
    <property type="entry name" value="Cys_b_lyase_bac"/>
</dbReference>
<dbReference type="InterPro" id="IPR015422">
    <property type="entry name" value="PyrdxlP-dep_Trfase_small"/>
</dbReference>
<sequence>MPPNTTPNFMTSSPRFSALTVPVHRASTLVFDTTAQFLARKGQLFDGYSYGLYGTPTTRALETEVASIEGGSRTVLVPSGLAALTHPMLALLSAGDHVLVADCVYGPTREFCNSVLRKIGVAVTYFAADAATIDAHLQSNTRLVLLESPGSFTMEIQEIAAISREAHTAGALVMLDNAWGFGNSAMFEHGVDIVCTALSKYAAGHSDVCLGSITVRSERLFRQIKTFVSGVGTGVSSDDAFLVLRGLRTLSVRLAEHAQRGLDLTQWLRGRREVASLVHPAHPEDPQHQRFKRYFSSGNGLLTILLHSQDLERISAMLDGLKHFRIGASWGGTDSLIAIADLTASRIVQPWPPGRYALRLHIGLEPLEPLYADLEAGFTRLNGQA</sequence>
<dbReference type="Proteomes" id="UP001190452">
    <property type="component" value="Unassembled WGS sequence"/>
</dbReference>
<evidence type="ECO:0000313" key="11">
    <source>
        <dbReference type="Proteomes" id="UP001190452"/>
    </source>
</evidence>
<dbReference type="GO" id="GO:0019346">
    <property type="term" value="P:transsulfuration"/>
    <property type="evidence" value="ECO:0007669"/>
    <property type="project" value="InterPro"/>
</dbReference>
<evidence type="ECO:0000313" key="9">
    <source>
        <dbReference type="EMBL" id="CAJ0871451.1"/>
    </source>
</evidence>
<dbReference type="InterPro" id="IPR015424">
    <property type="entry name" value="PyrdxlP-dep_Trfase"/>
</dbReference>
<dbReference type="InterPro" id="IPR015421">
    <property type="entry name" value="PyrdxlP-dep_Trfase_major"/>
</dbReference>
<keyword evidence="3 6" id="KW-0663">Pyridoxal phosphate</keyword>
<dbReference type="Proteomes" id="UP001190002">
    <property type="component" value="Unassembled WGS sequence"/>
</dbReference>
<proteinExistence type="inferred from homology"/>
<dbReference type="Gene3D" id="3.90.1150.10">
    <property type="entry name" value="Aspartate Aminotransferase, domain 1"/>
    <property type="match status" value="1"/>
</dbReference>
<protein>
    <submittedName>
        <fullName evidence="8">Cystathionine beta-lyase MetC</fullName>
        <ecNumber evidence="8">4.4.1.13</ecNumber>
    </submittedName>
</protein>
<dbReference type="AlphaFoldDB" id="A0AAD2AYL6"/>
<name>A0AAD2AYL6_9RALS</name>
<keyword evidence="11" id="KW-1185">Reference proteome</keyword>
<dbReference type="PIRSF" id="PIRSF001434">
    <property type="entry name" value="CGS"/>
    <property type="match status" value="1"/>
</dbReference>
<dbReference type="GO" id="GO:0030170">
    <property type="term" value="F:pyridoxal phosphate binding"/>
    <property type="evidence" value="ECO:0007669"/>
    <property type="project" value="InterPro"/>
</dbReference>
<evidence type="ECO:0000256" key="5">
    <source>
        <dbReference type="ARBA" id="ARBA00047517"/>
    </source>
</evidence>
<gene>
    <name evidence="8" type="primary">metC_3</name>
    <name evidence="9" type="synonym">metC_2</name>
    <name evidence="9" type="ORF">R77569_02345</name>
    <name evidence="8" type="ORF">R77591_04516</name>
</gene>
<comment type="similarity">
    <text evidence="2 7">Belongs to the trans-sulfuration enzymes family.</text>
</comment>
<feature type="modified residue" description="N6-(pyridoxal phosphate)lysine" evidence="6">
    <location>
        <position position="200"/>
    </location>
</feature>
<dbReference type="PANTHER" id="PTHR43500:SF1">
    <property type="entry name" value="CYSTATHIONINE BETA-LYASE-RELATED"/>
    <property type="match status" value="1"/>
</dbReference>
<evidence type="ECO:0000256" key="6">
    <source>
        <dbReference type="PIRSR" id="PIRSR001434-2"/>
    </source>
</evidence>
<dbReference type="GO" id="GO:0047804">
    <property type="term" value="F:cysteine-S-conjugate beta-lyase activity"/>
    <property type="evidence" value="ECO:0007669"/>
    <property type="project" value="UniProtKB-EC"/>
</dbReference>
<dbReference type="PANTHER" id="PTHR43500">
    <property type="entry name" value="CYSTATHIONINE BETA-LYASE-RELATED"/>
    <property type="match status" value="1"/>
</dbReference>
<dbReference type="InterPro" id="IPR000277">
    <property type="entry name" value="Cys/Met-Metab_PyrdxlP-dep_enz"/>
</dbReference>
<dbReference type="SUPFAM" id="SSF53383">
    <property type="entry name" value="PLP-dependent transferases"/>
    <property type="match status" value="1"/>
</dbReference>
<evidence type="ECO:0000313" key="10">
    <source>
        <dbReference type="Proteomes" id="UP001190002"/>
    </source>
</evidence>
<evidence type="ECO:0000256" key="2">
    <source>
        <dbReference type="ARBA" id="ARBA00009077"/>
    </source>
</evidence>
<dbReference type="EMBL" id="CATVXE010000027">
    <property type="protein sequence ID" value="CAJ0696011.1"/>
    <property type="molecule type" value="Genomic_DNA"/>
</dbReference>
<comment type="cofactor">
    <cofactor evidence="1 7">
        <name>pyridoxal 5'-phosphate</name>
        <dbReference type="ChEBI" id="CHEBI:597326"/>
    </cofactor>
</comment>
<evidence type="ECO:0000256" key="7">
    <source>
        <dbReference type="RuleBase" id="RU362118"/>
    </source>
</evidence>
<reference evidence="8 11" key="1">
    <citation type="submission" date="2023-07" db="EMBL/GenBank/DDBJ databases">
        <authorList>
            <person name="Peeters C."/>
        </authorList>
    </citation>
    <scope>NUCLEOTIDE SEQUENCE</scope>
    <source>
        <strain evidence="9 11">R-77569</strain>
        <strain evidence="8">R-77591</strain>
    </source>
</reference>
<evidence type="ECO:0000256" key="4">
    <source>
        <dbReference type="ARBA" id="ARBA00023239"/>
    </source>
</evidence>
<comment type="caution">
    <text evidence="8">The sequence shown here is derived from an EMBL/GenBank/DDBJ whole genome shotgun (WGS) entry which is preliminary data.</text>
</comment>
<dbReference type="Pfam" id="PF01053">
    <property type="entry name" value="Cys_Met_Meta_PP"/>
    <property type="match status" value="1"/>
</dbReference>
<dbReference type="RefSeq" id="WP_012755717.1">
    <property type="nucleotide sequence ID" value="NZ_CATVXE010000027.1"/>
</dbReference>
<accession>A0AAD2AYL6</accession>
<dbReference type="Gene3D" id="3.40.640.10">
    <property type="entry name" value="Type I PLP-dependent aspartate aminotransferase-like (Major domain)"/>
    <property type="match status" value="1"/>
</dbReference>
<dbReference type="GO" id="GO:0019450">
    <property type="term" value="P:L-cysteine catabolic process to pyruvate"/>
    <property type="evidence" value="ECO:0007669"/>
    <property type="project" value="TreeGrafter"/>
</dbReference>
<dbReference type="EMBL" id="CAUDKV010000008">
    <property type="protein sequence ID" value="CAJ0871451.1"/>
    <property type="molecule type" value="Genomic_DNA"/>
</dbReference>
<comment type="catalytic activity">
    <reaction evidence="5">
        <text>L,L-cystathionine + H2O = L-homocysteine + pyruvate + NH4(+)</text>
        <dbReference type="Rhea" id="RHEA:13965"/>
        <dbReference type="ChEBI" id="CHEBI:15361"/>
        <dbReference type="ChEBI" id="CHEBI:15377"/>
        <dbReference type="ChEBI" id="CHEBI:28938"/>
        <dbReference type="ChEBI" id="CHEBI:58161"/>
        <dbReference type="ChEBI" id="CHEBI:58199"/>
    </reaction>
</comment>
<organism evidence="8 10">
    <name type="scientific">Ralstonia mannitolilytica</name>
    <dbReference type="NCBI Taxonomy" id="105219"/>
    <lineage>
        <taxon>Bacteria</taxon>
        <taxon>Pseudomonadati</taxon>
        <taxon>Pseudomonadota</taxon>
        <taxon>Betaproteobacteria</taxon>
        <taxon>Burkholderiales</taxon>
        <taxon>Burkholderiaceae</taxon>
        <taxon>Ralstonia</taxon>
    </lineage>
</organism>
<dbReference type="EC" id="4.4.1.13" evidence="8"/>
<keyword evidence="4 8" id="KW-0456">Lyase</keyword>
<evidence type="ECO:0000313" key="8">
    <source>
        <dbReference type="EMBL" id="CAJ0696011.1"/>
    </source>
</evidence>